<gene>
    <name evidence="7" type="ORF">HfgLR_13155</name>
</gene>
<keyword evidence="5 6" id="KW-0472">Membrane</keyword>
<dbReference type="GeneID" id="59460284"/>
<feature type="transmembrane region" description="Helical" evidence="6">
    <location>
        <begin position="413"/>
        <end position="429"/>
    </location>
</feature>
<name>A0A871BIX8_HALGI</name>
<dbReference type="Pfam" id="PF13520">
    <property type="entry name" value="AA_permease_2"/>
    <property type="match status" value="1"/>
</dbReference>
<evidence type="ECO:0000313" key="7">
    <source>
        <dbReference type="EMBL" id="QOS12759.1"/>
    </source>
</evidence>
<dbReference type="GO" id="GO:0022857">
    <property type="term" value="F:transmembrane transporter activity"/>
    <property type="evidence" value="ECO:0007669"/>
    <property type="project" value="InterPro"/>
</dbReference>
<feature type="transmembrane region" description="Helical" evidence="6">
    <location>
        <begin position="87"/>
        <end position="111"/>
    </location>
</feature>
<organism evidence="7 8">
    <name type="scientific">Haloferax gibbonsii</name>
    <dbReference type="NCBI Taxonomy" id="35746"/>
    <lineage>
        <taxon>Archaea</taxon>
        <taxon>Methanobacteriati</taxon>
        <taxon>Methanobacteriota</taxon>
        <taxon>Stenosarchaea group</taxon>
        <taxon>Halobacteria</taxon>
        <taxon>Halobacteriales</taxon>
        <taxon>Haloferacaceae</taxon>
        <taxon>Haloferax</taxon>
    </lineage>
</organism>
<feature type="transmembrane region" description="Helical" evidence="6">
    <location>
        <begin position="389"/>
        <end position="407"/>
    </location>
</feature>
<feature type="transmembrane region" description="Helical" evidence="6">
    <location>
        <begin position="268"/>
        <end position="288"/>
    </location>
</feature>
<accession>A0A871BIX8</accession>
<dbReference type="Proteomes" id="UP000663064">
    <property type="component" value="Chromosome"/>
</dbReference>
<evidence type="ECO:0000256" key="5">
    <source>
        <dbReference type="ARBA" id="ARBA00023136"/>
    </source>
</evidence>
<keyword evidence="2" id="KW-1003">Cell membrane</keyword>
<proteinExistence type="predicted"/>
<evidence type="ECO:0000256" key="2">
    <source>
        <dbReference type="ARBA" id="ARBA00022475"/>
    </source>
</evidence>
<keyword evidence="3 6" id="KW-0812">Transmembrane</keyword>
<feature type="transmembrane region" description="Helical" evidence="6">
    <location>
        <begin position="123"/>
        <end position="144"/>
    </location>
</feature>
<feature type="transmembrane region" description="Helical" evidence="6">
    <location>
        <begin position="185"/>
        <end position="207"/>
    </location>
</feature>
<protein>
    <submittedName>
        <fullName evidence="7">Transport protein</fullName>
    </submittedName>
</protein>
<sequence length="455" mass="48237">MNNKLSWIGGLAVMLGLNIGGALWSKPVAAASIGGPGTAIVTILGMGVVALAAPGYLALTKTWSLSPGHYYYNSRMLLPENKKLSHFIGWCILWPSILMSGFVILQILVIAGASYLNAFFPSVSTQIFTILLLVSTVCIVWFGIQAVGRIEIVLSAFLLVSIGVILSLGFVNIDPSRLTPVFPASLTSTLSTMGVMLTTFITGLYIIDFGDDIENPEKAFGRILFINTGAVALMGTGVILVSVGMVPYQELANQTLRVVTSQYLSPELLVVSTIAAMVAGVTSNIAILSMVTRYVKAVANDGILPSWLAAENKHGEPKYVLAILGAASVVGVLVNIPLNDMIQASAIGNLSLLTITCLTASRLPSTRPELFETGPMADSRYLTPRNVRWFSRAAAIVLGTLVVSMASESPTGVQWYLTFIVIGVGIYGIQTLRGTISIETDSEELGSPASVASDD</sequence>
<dbReference type="PANTHER" id="PTHR42770">
    <property type="entry name" value="AMINO ACID TRANSPORTER-RELATED"/>
    <property type="match status" value="1"/>
</dbReference>
<evidence type="ECO:0000313" key="8">
    <source>
        <dbReference type="Proteomes" id="UP000663064"/>
    </source>
</evidence>
<comment type="subcellular location">
    <subcellularLocation>
        <location evidence="1">Cell membrane</location>
        <topology evidence="1">Multi-pass membrane protein</topology>
    </subcellularLocation>
</comment>
<feature type="transmembrane region" description="Helical" evidence="6">
    <location>
        <begin position="40"/>
        <end position="59"/>
    </location>
</feature>
<dbReference type="EMBL" id="CP063205">
    <property type="protein sequence ID" value="QOS12759.1"/>
    <property type="molecule type" value="Genomic_DNA"/>
</dbReference>
<evidence type="ECO:0000256" key="4">
    <source>
        <dbReference type="ARBA" id="ARBA00022989"/>
    </source>
</evidence>
<dbReference type="InterPro" id="IPR002293">
    <property type="entry name" value="AA/rel_permease1"/>
</dbReference>
<dbReference type="PIRSF" id="PIRSF006060">
    <property type="entry name" value="AA_transporter"/>
    <property type="match status" value="1"/>
</dbReference>
<evidence type="ECO:0000256" key="6">
    <source>
        <dbReference type="SAM" id="Phobius"/>
    </source>
</evidence>
<dbReference type="AlphaFoldDB" id="A0A871BIX8"/>
<dbReference type="InterPro" id="IPR050367">
    <property type="entry name" value="APC_superfamily"/>
</dbReference>
<evidence type="ECO:0000256" key="3">
    <source>
        <dbReference type="ARBA" id="ARBA00022692"/>
    </source>
</evidence>
<dbReference type="GO" id="GO:0005886">
    <property type="term" value="C:plasma membrane"/>
    <property type="evidence" value="ECO:0007669"/>
    <property type="project" value="UniProtKB-SubCell"/>
</dbReference>
<reference evidence="7" key="1">
    <citation type="journal article" date="2021" name="Front. Microbiol.">
        <title>Cellular and Genomic Properties of Haloferax gibbonsii LR2-5, the Host of Euryarchaeal Virus HFTV1.</title>
        <authorList>
            <person name="Tittes C."/>
            <person name="Schwarzer S."/>
            <person name="Pfeiffer F."/>
            <person name="Dyall-Smith M."/>
            <person name="Rodriguez-Franco M."/>
            <person name="Oksanen H.M."/>
            <person name="Quax T.E.F."/>
        </authorList>
    </citation>
    <scope>NUCLEOTIDE SEQUENCE</scope>
    <source>
        <strain evidence="7">LR2-5</strain>
    </source>
</reference>
<dbReference type="Gene3D" id="1.20.1740.10">
    <property type="entry name" value="Amino acid/polyamine transporter I"/>
    <property type="match status" value="1"/>
</dbReference>
<keyword evidence="4 6" id="KW-1133">Transmembrane helix</keyword>
<feature type="transmembrane region" description="Helical" evidence="6">
    <location>
        <begin position="219"/>
        <end position="248"/>
    </location>
</feature>
<evidence type="ECO:0000256" key="1">
    <source>
        <dbReference type="ARBA" id="ARBA00004651"/>
    </source>
</evidence>
<dbReference type="RefSeq" id="WP_193492617.1">
    <property type="nucleotide sequence ID" value="NZ_CP063205.1"/>
</dbReference>
<feature type="transmembrane region" description="Helical" evidence="6">
    <location>
        <begin position="151"/>
        <end position="173"/>
    </location>
</feature>
<dbReference type="PANTHER" id="PTHR42770:SF7">
    <property type="entry name" value="MEMBRANE PROTEIN"/>
    <property type="match status" value="1"/>
</dbReference>